<name>A0AAW0JP36_QUESU</name>
<dbReference type="GO" id="GO:0005634">
    <property type="term" value="C:nucleus"/>
    <property type="evidence" value="ECO:0007669"/>
    <property type="project" value="UniProtKB-SubCell"/>
</dbReference>
<dbReference type="InterPro" id="IPR001005">
    <property type="entry name" value="SANT/Myb"/>
</dbReference>
<comment type="caution">
    <text evidence="6">The sequence shown here is derived from an EMBL/GenBank/DDBJ whole genome shotgun (WGS) entry which is preliminary data.</text>
</comment>
<evidence type="ECO:0000256" key="1">
    <source>
        <dbReference type="ARBA" id="ARBA00004123"/>
    </source>
</evidence>
<dbReference type="InterPro" id="IPR006447">
    <property type="entry name" value="Myb_dom_plants"/>
</dbReference>
<evidence type="ECO:0000313" key="6">
    <source>
        <dbReference type="EMBL" id="KAK7827891.1"/>
    </source>
</evidence>
<dbReference type="PANTHER" id="PTHR31314">
    <property type="entry name" value="MYB FAMILY TRANSCRIPTION FACTOR PHL7-LIKE"/>
    <property type="match status" value="1"/>
</dbReference>
<dbReference type="InterPro" id="IPR046955">
    <property type="entry name" value="PHR1-like"/>
</dbReference>
<accession>A0AAW0JP36</accession>
<keyword evidence="3" id="KW-0804">Transcription</keyword>
<dbReference type="NCBIfam" id="TIGR01557">
    <property type="entry name" value="myb_SHAQKYF"/>
    <property type="match status" value="1"/>
</dbReference>
<keyword evidence="4" id="KW-0539">Nucleus</keyword>
<evidence type="ECO:0000256" key="4">
    <source>
        <dbReference type="ARBA" id="ARBA00023242"/>
    </source>
</evidence>
<dbReference type="Gene3D" id="1.10.10.60">
    <property type="entry name" value="Homeodomain-like"/>
    <property type="match status" value="1"/>
</dbReference>
<dbReference type="Pfam" id="PF00249">
    <property type="entry name" value="Myb_DNA-binding"/>
    <property type="match status" value="1"/>
</dbReference>
<dbReference type="GO" id="GO:0003677">
    <property type="term" value="F:DNA binding"/>
    <property type="evidence" value="ECO:0007669"/>
    <property type="project" value="InterPro"/>
</dbReference>
<dbReference type="EMBL" id="PKMF04000514">
    <property type="protein sequence ID" value="KAK7827891.1"/>
    <property type="molecule type" value="Genomic_DNA"/>
</dbReference>
<dbReference type="PROSITE" id="PS51294">
    <property type="entry name" value="HTH_MYB"/>
    <property type="match status" value="1"/>
</dbReference>
<reference evidence="6 7" key="1">
    <citation type="journal article" date="2018" name="Sci. Data">
        <title>The draft genome sequence of cork oak.</title>
        <authorList>
            <person name="Ramos A.M."/>
            <person name="Usie A."/>
            <person name="Barbosa P."/>
            <person name="Barros P.M."/>
            <person name="Capote T."/>
            <person name="Chaves I."/>
            <person name="Simoes F."/>
            <person name="Abreu I."/>
            <person name="Carrasquinho I."/>
            <person name="Faro C."/>
            <person name="Guimaraes J.B."/>
            <person name="Mendonca D."/>
            <person name="Nobrega F."/>
            <person name="Rodrigues L."/>
            <person name="Saibo N.J.M."/>
            <person name="Varela M.C."/>
            <person name="Egas C."/>
            <person name="Matos J."/>
            <person name="Miguel C.M."/>
            <person name="Oliveira M.M."/>
            <person name="Ricardo C.P."/>
            <person name="Goncalves S."/>
        </authorList>
    </citation>
    <scope>NUCLEOTIDE SEQUENCE [LARGE SCALE GENOMIC DNA]</scope>
    <source>
        <strain evidence="7">cv. HL8</strain>
    </source>
</reference>
<sequence>MKVPIQNNQSLKSDVFELLQKSAELDSSLKWRPNCISFEGIQCNKLRITVCFMQGLNLIGDIFSCNRVAASSKTRIRWTQDLHNQFVECVNRLGGADKANPKEILKIMDTSGLTILQVKSHLQKYRPTRYISESTEGRTAPNLLGSNIEFDSTCQRTLEAQSASAGKVFDSLYGNRCAEVAAPSLISKEDDEEAKNDMKRLERFVIVAIWCIQEDSSLRPSMKKVTQMLEGVIEVSVPPSPSLFTSSPPSFKK</sequence>
<organism evidence="6 7">
    <name type="scientific">Quercus suber</name>
    <name type="common">Cork oak</name>
    <dbReference type="NCBI Taxonomy" id="58331"/>
    <lineage>
        <taxon>Eukaryota</taxon>
        <taxon>Viridiplantae</taxon>
        <taxon>Streptophyta</taxon>
        <taxon>Embryophyta</taxon>
        <taxon>Tracheophyta</taxon>
        <taxon>Spermatophyta</taxon>
        <taxon>Magnoliopsida</taxon>
        <taxon>eudicotyledons</taxon>
        <taxon>Gunneridae</taxon>
        <taxon>Pentapetalae</taxon>
        <taxon>rosids</taxon>
        <taxon>fabids</taxon>
        <taxon>Fagales</taxon>
        <taxon>Fagaceae</taxon>
        <taxon>Quercus</taxon>
    </lineage>
</organism>
<keyword evidence="7" id="KW-1185">Reference proteome</keyword>
<feature type="domain" description="HTH myb-type" evidence="5">
    <location>
        <begin position="70"/>
        <end position="130"/>
    </location>
</feature>
<dbReference type="GO" id="GO:0003700">
    <property type="term" value="F:DNA-binding transcription factor activity"/>
    <property type="evidence" value="ECO:0007669"/>
    <property type="project" value="InterPro"/>
</dbReference>
<dbReference type="AlphaFoldDB" id="A0AAW0JP36"/>
<evidence type="ECO:0000256" key="2">
    <source>
        <dbReference type="ARBA" id="ARBA00023015"/>
    </source>
</evidence>
<evidence type="ECO:0000259" key="5">
    <source>
        <dbReference type="PROSITE" id="PS51294"/>
    </source>
</evidence>
<dbReference type="InterPro" id="IPR017930">
    <property type="entry name" value="Myb_dom"/>
</dbReference>
<dbReference type="SUPFAM" id="SSF46689">
    <property type="entry name" value="Homeodomain-like"/>
    <property type="match status" value="1"/>
</dbReference>
<gene>
    <name evidence="6" type="primary">PHL5_2</name>
    <name evidence="6" type="ORF">CFP56_030792</name>
</gene>
<evidence type="ECO:0000256" key="3">
    <source>
        <dbReference type="ARBA" id="ARBA00023163"/>
    </source>
</evidence>
<dbReference type="PANTHER" id="PTHR31314:SF7">
    <property type="entry name" value="MYB FAMILY TRANSCRIPTION FACTOR PHL5"/>
    <property type="match status" value="1"/>
</dbReference>
<evidence type="ECO:0000313" key="7">
    <source>
        <dbReference type="Proteomes" id="UP000237347"/>
    </source>
</evidence>
<dbReference type="FunFam" id="1.10.10.60:FF:000007">
    <property type="entry name" value="Two-component response regulator"/>
    <property type="match status" value="1"/>
</dbReference>
<keyword evidence="2" id="KW-0805">Transcription regulation</keyword>
<dbReference type="InterPro" id="IPR009057">
    <property type="entry name" value="Homeodomain-like_sf"/>
</dbReference>
<protein>
    <submittedName>
        <fullName evidence="6">Myb family transcription factor phl5</fullName>
    </submittedName>
</protein>
<proteinExistence type="predicted"/>
<comment type="subcellular location">
    <subcellularLocation>
        <location evidence="1">Nucleus</location>
    </subcellularLocation>
</comment>
<dbReference type="Proteomes" id="UP000237347">
    <property type="component" value="Unassembled WGS sequence"/>
</dbReference>